<evidence type="ECO:0000259" key="1">
    <source>
        <dbReference type="Pfam" id="PF11824"/>
    </source>
</evidence>
<dbReference type="EMBL" id="AE010299">
    <property type="protein sequence ID" value="AAM05158.1"/>
    <property type="molecule type" value="Genomic_DNA"/>
</dbReference>
<dbReference type="InParanoid" id="Q8TQ01"/>
<dbReference type="Pfam" id="PF11824">
    <property type="entry name" value="DUF3344"/>
    <property type="match status" value="1"/>
</dbReference>
<sequence>MSRTRITMDLRKAIILINLLLLITPVSASYAGDKPLQTVLYDKHQGALEFSLGDSRYSGELEHNNSYQVNFDIELPAGSSVRVAKAYVYWVWSKKGLEGIYPKFNASLVHSGTVLPLQGGQMYTDTKGFVSRYDFFSGANAFDLSEEISESGTYSISLVNSAEDGSTFCVQGIGLLLVYEGSELPVIEYWVNEGCDMLYAEYGIDPEMATTTAYFEGDINSENIATARLITVSPSGGYSSGTGARNRLYFNEKTGSIPVIGDIIQILFGGGKSWKNIYQTNETVQVALDERQVGTYLEPVENFVSIQDNGDYLLATNAILVLEYKEPENKEPENPGEGS</sequence>
<dbReference type="Proteomes" id="UP000002487">
    <property type="component" value="Chromosome"/>
</dbReference>
<protein>
    <submittedName>
        <fullName evidence="2">Cell surface glycoprotein</fullName>
    </submittedName>
</protein>
<dbReference type="AlphaFoldDB" id="Q8TQ01"/>
<dbReference type="STRING" id="188937.MA_1751"/>
<proteinExistence type="predicted"/>
<accession>Q8TQ01</accession>
<organism evidence="2 3">
    <name type="scientific">Methanosarcina acetivorans (strain ATCC 35395 / DSM 2834 / JCM 12185 / C2A)</name>
    <dbReference type="NCBI Taxonomy" id="188937"/>
    <lineage>
        <taxon>Archaea</taxon>
        <taxon>Methanobacteriati</taxon>
        <taxon>Methanobacteriota</taxon>
        <taxon>Stenosarchaea group</taxon>
        <taxon>Methanomicrobia</taxon>
        <taxon>Methanosarcinales</taxon>
        <taxon>Methanosarcinaceae</taxon>
        <taxon>Methanosarcina</taxon>
    </lineage>
</organism>
<dbReference type="HOGENOM" id="CLU_825416_0_0_2"/>
<reference evidence="2 3" key="1">
    <citation type="journal article" date="2002" name="Genome Res.">
        <title>The genome of Methanosarcina acetivorans reveals extensive metabolic and physiological diversity.</title>
        <authorList>
            <person name="Galagan J.E."/>
            <person name="Nusbaum C."/>
            <person name="Roy A."/>
            <person name="Endrizzi M.G."/>
            <person name="Macdonald P."/>
            <person name="FitzHugh W."/>
            <person name="Calvo S."/>
            <person name="Engels R."/>
            <person name="Smirnov S."/>
            <person name="Atnoor D."/>
            <person name="Brown A."/>
            <person name="Allen N."/>
            <person name="Naylor J."/>
            <person name="Stange-Thomann N."/>
            <person name="DeArellano K."/>
            <person name="Johnson R."/>
            <person name="Linton L."/>
            <person name="McEwan P."/>
            <person name="McKernan K."/>
            <person name="Talamas J."/>
            <person name="Tirrell A."/>
            <person name="Ye W."/>
            <person name="Zimmer A."/>
            <person name="Barber R.D."/>
            <person name="Cann I."/>
            <person name="Graham D.E."/>
            <person name="Grahame D.A."/>
            <person name="Guss A."/>
            <person name="Hedderich R."/>
            <person name="Ingram-Smith C."/>
            <person name="Kuettner C.H."/>
            <person name="Krzycki J.A."/>
            <person name="Leigh J.A."/>
            <person name="Li W."/>
            <person name="Liu J."/>
            <person name="Mukhopadhyay B."/>
            <person name="Reeve J.N."/>
            <person name="Smith K."/>
            <person name="Springer T.A."/>
            <person name="Umayam L.A."/>
            <person name="White O."/>
            <person name="White R.H."/>
            <person name="de Macario E.C."/>
            <person name="Ferry J.G."/>
            <person name="Jarrell K.F."/>
            <person name="Jing H."/>
            <person name="Macario A.J.L."/>
            <person name="Paulsen I."/>
            <person name="Pritchett M."/>
            <person name="Sowers K.R."/>
            <person name="Swanson R.V."/>
            <person name="Zinder S.H."/>
            <person name="Lander E."/>
            <person name="Metcalf W.W."/>
            <person name="Birren B."/>
        </authorList>
    </citation>
    <scope>NUCLEOTIDE SEQUENCE [LARGE SCALE GENOMIC DNA]</scope>
    <source>
        <strain evidence="3">ATCC 35395 / DSM 2834 / JCM 12185 / C2A</strain>
    </source>
</reference>
<dbReference type="InterPro" id="IPR021779">
    <property type="entry name" value="DUF3344"/>
</dbReference>
<name>Q8TQ01_METAC</name>
<dbReference type="KEGG" id="mac:MA_1751"/>
<evidence type="ECO:0000313" key="3">
    <source>
        <dbReference type="Proteomes" id="UP000002487"/>
    </source>
</evidence>
<feature type="domain" description="DUF3344" evidence="1">
    <location>
        <begin position="29"/>
        <end position="323"/>
    </location>
</feature>
<evidence type="ECO:0000313" key="2">
    <source>
        <dbReference type="EMBL" id="AAM05158.1"/>
    </source>
</evidence>
<keyword evidence="3" id="KW-1185">Reference proteome</keyword>
<gene>
    <name evidence="2" type="ordered locus">MA_1751</name>
</gene>
<dbReference type="EnsemblBacteria" id="AAM05158">
    <property type="protein sequence ID" value="AAM05158"/>
    <property type="gene ID" value="MA_1751"/>
</dbReference>
<dbReference type="PhylomeDB" id="Q8TQ01"/>